<dbReference type="PANTHER" id="PTHR37422">
    <property type="entry name" value="TEICHURONIC ACID BIOSYNTHESIS PROTEIN TUAE"/>
    <property type="match status" value="1"/>
</dbReference>
<feature type="transmembrane region" description="Helical" evidence="5">
    <location>
        <begin position="121"/>
        <end position="137"/>
    </location>
</feature>
<evidence type="ECO:0000256" key="5">
    <source>
        <dbReference type="SAM" id="Phobius"/>
    </source>
</evidence>
<feature type="transmembrane region" description="Helical" evidence="5">
    <location>
        <begin position="6"/>
        <end position="24"/>
    </location>
</feature>
<feature type="transmembrane region" description="Helical" evidence="5">
    <location>
        <begin position="29"/>
        <end position="47"/>
    </location>
</feature>
<reference evidence="7 8" key="1">
    <citation type="journal article" date="2016" name="Nat. Commun.">
        <title>Thousands of microbial genomes shed light on interconnected biogeochemical processes in an aquifer system.</title>
        <authorList>
            <person name="Anantharaman K."/>
            <person name="Brown C.T."/>
            <person name="Hug L.A."/>
            <person name="Sharon I."/>
            <person name="Castelle C.J."/>
            <person name="Probst A.J."/>
            <person name="Thomas B.C."/>
            <person name="Singh A."/>
            <person name="Wilkins M.J."/>
            <person name="Karaoz U."/>
            <person name="Brodie E.L."/>
            <person name="Williams K.H."/>
            <person name="Hubbard S.S."/>
            <person name="Banfield J.F."/>
        </authorList>
    </citation>
    <scope>NUCLEOTIDE SEQUENCE [LARGE SCALE GENOMIC DNA]</scope>
</reference>
<dbReference type="InterPro" id="IPR007016">
    <property type="entry name" value="O-antigen_ligase-rel_domated"/>
</dbReference>
<dbReference type="STRING" id="1798705.A2563_02915"/>
<dbReference type="Pfam" id="PF04932">
    <property type="entry name" value="Wzy_C"/>
    <property type="match status" value="1"/>
</dbReference>
<feature type="transmembrane region" description="Helical" evidence="5">
    <location>
        <begin position="193"/>
        <end position="213"/>
    </location>
</feature>
<feature type="transmembrane region" description="Helical" evidence="5">
    <location>
        <begin position="53"/>
        <end position="71"/>
    </location>
</feature>
<dbReference type="InterPro" id="IPR051533">
    <property type="entry name" value="WaaL-like"/>
</dbReference>
<evidence type="ECO:0000313" key="7">
    <source>
        <dbReference type="EMBL" id="OGH92603.1"/>
    </source>
</evidence>
<dbReference type="GO" id="GO:0016020">
    <property type="term" value="C:membrane"/>
    <property type="evidence" value="ECO:0007669"/>
    <property type="project" value="UniProtKB-SubCell"/>
</dbReference>
<feature type="transmembrane region" description="Helical" evidence="5">
    <location>
        <begin position="248"/>
        <end position="263"/>
    </location>
</feature>
<dbReference type="Proteomes" id="UP000176634">
    <property type="component" value="Unassembled WGS sequence"/>
</dbReference>
<keyword evidence="4 5" id="KW-0472">Membrane</keyword>
<dbReference type="AlphaFoldDB" id="A0A1F6P9H3"/>
<organism evidence="7 8">
    <name type="scientific">Candidatus Magasanikbacteria bacterium RIFOXYD1_FULL_40_23</name>
    <dbReference type="NCBI Taxonomy" id="1798705"/>
    <lineage>
        <taxon>Bacteria</taxon>
        <taxon>Candidatus Magasanikiibacteriota</taxon>
    </lineage>
</organism>
<feature type="transmembrane region" description="Helical" evidence="5">
    <location>
        <begin position="91"/>
        <end position="109"/>
    </location>
</feature>
<evidence type="ECO:0000313" key="8">
    <source>
        <dbReference type="Proteomes" id="UP000176634"/>
    </source>
</evidence>
<evidence type="ECO:0000259" key="6">
    <source>
        <dbReference type="Pfam" id="PF04932"/>
    </source>
</evidence>
<comment type="subcellular location">
    <subcellularLocation>
        <location evidence="1">Membrane</location>
        <topology evidence="1">Multi-pass membrane protein</topology>
    </subcellularLocation>
</comment>
<comment type="caution">
    <text evidence="7">The sequence shown here is derived from an EMBL/GenBank/DDBJ whole genome shotgun (WGS) entry which is preliminary data.</text>
</comment>
<feature type="transmembrane region" description="Helical" evidence="5">
    <location>
        <begin position="386"/>
        <end position="409"/>
    </location>
</feature>
<feature type="transmembrane region" description="Helical" evidence="5">
    <location>
        <begin position="350"/>
        <end position="374"/>
    </location>
</feature>
<feature type="transmembrane region" description="Helical" evidence="5">
    <location>
        <begin position="149"/>
        <end position="173"/>
    </location>
</feature>
<protein>
    <recommendedName>
        <fullName evidence="6">O-antigen ligase-related domain-containing protein</fullName>
    </recommendedName>
</protein>
<feature type="transmembrane region" description="Helical" evidence="5">
    <location>
        <begin position="415"/>
        <end position="432"/>
    </location>
</feature>
<evidence type="ECO:0000256" key="2">
    <source>
        <dbReference type="ARBA" id="ARBA00022692"/>
    </source>
</evidence>
<dbReference type="EMBL" id="MFRA01000005">
    <property type="protein sequence ID" value="OGH92603.1"/>
    <property type="molecule type" value="Genomic_DNA"/>
</dbReference>
<evidence type="ECO:0000256" key="4">
    <source>
        <dbReference type="ARBA" id="ARBA00023136"/>
    </source>
</evidence>
<gene>
    <name evidence="7" type="ORF">A2563_02915</name>
</gene>
<name>A0A1F6P9H3_9BACT</name>
<keyword evidence="3 5" id="KW-1133">Transmembrane helix</keyword>
<proteinExistence type="predicted"/>
<evidence type="ECO:0000256" key="3">
    <source>
        <dbReference type="ARBA" id="ARBA00022989"/>
    </source>
</evidence>
<dbReference type="PANTHER" id="PTHR37422:SF13">
    <property type="entry name" value="LIPOPOLYSACCHARIDE BIOSYNTHESIS PROTEIN PA4999-RELATED"/>
    <property type="match status" value="1"/>
</dbReference>
<sequence length="441" mass="50295">MVVIYGFMLILAVAYFLLFTCVALHNFRWAIFAFILLLPSYLIRFDVFYFKKIVFPSTVLELSFGAIFLVWLIKYSRTDWSKIWAIAKKHIWFFVAFDLFFISSVVSIFVSDMPIPSLGEWRAFFLEPMIFFLILIGRKEIFKTKDLFLALAFSTLSISVFAVAQKFTGWGIATPEWSAAATRRVTAFFSSPNAVGLYLAPVFMLIVAVIASYGRDIKGLLRRPSYLGIVATALFCVLAITFTKSQGTWIGLGAGMLTFLFFVDYKKLAIALAVAGAVFALVVPSMRQAVLFQDQANQNRLRLWGYSWTFLEASPKNFVLGTGVRQFFRKIQKPYYDKYVMERLIYPHNIFLNFWTEIGLVGMLAVMGVLAYVFCLANRIRKNNKLIGAGLMSALVVLVVHGLVDVPYFKNDLAFLFWILMTTVFILYENIYKSEAELIRG</sequence>
<accession>A0A1F6P9H3</accession>
<feature type="domain" description="O-antigen ligase-related" evidence="6">
    <location>
        <begin position="232"/>
        <end position="366"/>
    </location>
</feature>
<feature type="transmembrane region" description="Helical" evidence="5">
    <location>
        <begin position="268"/>
        <end position="286"/>
    </location>
</feature>
<evidence type="ECO:0000256" key="1">
    <source>
        <dbReference type="ARBA" id="ARBA00004141"/>
    </source>
</evidence>
<feature type="transmembrane region" description="Helical" evidence="5">
    <location>
        <begin position="225"/>
        <end position="242"/>
    </location>
</feature>
<keyword evidence="2 5" id="KW-0812">Transmembrane</keyword>